<gene>
    <name evidence="1" type="ORF">METZ01_LOCUS346810</name>
</gene>
<dbReference type="EMBL" id="UINC01119842">
    <property type="protein sequence ID" value="SVC93956.1"/>
    <property type="molecule type" value="Genomic_DNA"/>
</dbReference>
<sequence length="46" mass="5162">VPVYPLGHRLADTRDLAQLPDARVLYPAPAAEVTQQRLDFLRAYAI</sequence>
<protein>
    <submittedName>
        <fullName evidence="1">Uncharacterized protein</fullName>
    </submittedName>
</protein>
<accession>A0A382R8F6</accession>
<name>A0A382R8F6_9ZZZZ</name>
<organism evidence="1">
    <name type="scientific">marine metagenome</name>
    <dbReference type="NCBI Taxonomy" id="408172"/>
    <lineage>
        <taxon>unclassified sequences</taxon>
        <taxon>metagenomes</taxon>
        <taxon>ecological metagenomes</taxon>
    </lineage>
</organism>
<evidence type="ECO:0000313" key="1">
    <source>
        <dbReference type="EMBL" id="SVC93956.1"/>
    </source>
</evidence>
<feature type="non-terminal residue" evidence="1">
    <location>
        <position position="1"/>
    </location>
</feature>
<feature type="non-terminal residue" evidence="1">
    <location>
        <position position="46"/>
    </location>
</feature>
<proteinExistence type="predicted"/>
<dbReference type="AlphaFoldDB" id="A0A382R8F6"/>
<reference evidence="1" key="1">
    <citation type="submission" date="2018-05" db="EMBL/GenBank/DDBJ databases">
        <authorList>
            <person name="Lanie J.A."/>
            <person name="Ng W.-L."/>
            <person name="Kazmierczak K.M."/>
            <person name="Andrzejewski T.M."/>
            <person name="Davidsen T.M."/>
            <person name="Wayne K.J."/>
            <person name="Tettelin H."/>
            <person name="Glass J.I."/>
            <person name="Rusch D."/>
            <person name="Podicherti R."/>
            <person name="Tsui H.-C.T."/>
            <person name="Winkler M.E."/>
        </authorList>
    </citation>
    <scope>NUCLEOTIDE SEQUENCE</scope>
</reference>